<name>A0A0F6SH41_9BACT</name>
<dbReference type="Gene3D" id="2.60.120.200">
    <property type="match status" value="1"/>
</dbReference>
<gene>
    <name evidence="3" type="ORF">DB32_006933</name>
</gene>
<dbReference type="Proteomes" id="UP000034883">
    <property type="component" value="Chromosome"/>
</dbReference>
<accession>A0A0F6SH41</accession>
<feature type="signal peptide" evidence="2">
    <location>
        <begin position="1"/>
        <end position="21"/>
    </location>
</feature>
<keyword evidence="4" id="KW-1185">Reference proteome</keyword>
<dbReference type="EMBL" id="CP011125">
    <property type="protein sequence ID" value="AKF09784.1"/>
    <property type="molecule type" value="Genomic_DNA"/>
</dbReference>
<dbReference type="PROSITE" id="PS51257">
    <property type="entry name" value="PROKAR_LIPOPROTEIN"/>
    <property type="match status" value="1"/>
</dbReference>
<dbReference type="AlphaFoldDB" id="A0A0F6SH41"/>
<feature type="region of interest" description="Disordered" evidence="1">
    <location>
        <begin position="70"/>
        <end position="122"/>
    </location>
</feature>
<reference evidence="3 4" key="1">
    <citation type="submission" date="2015-03" db="EMBL/GenBank/DDBJ databases">
        <title>Genome assembly of Sandaracinus amylolyticus DSM 53668.</title>
        <authorList>
            <person name="Sharma G."/>
            <person name="Subramanian S."/>
        </authorList>
    </citation>
    <scope>NUCLEOTIDE SEQUENCE [LARGE SCALE GENOMIC DNA]</scope>
    <source>
        <strain evidence="3 4">DSM 53668</strain>
    </source>
</reference>
<evidence type="ECO:0000313" key="4">
    <source>
        <dbReference type="Proteomes" id="UP000034883"/>
    </source>
</evidence>
<evidence type="ECO:0000313" key="3">
    <source>
        <dbReference type="EMBL" id="AKF09784.1"/>
    </source>
</evidence>
<organism evidence="3 4">
    <name type="scientific">Sandaracinus amylolyticus</name>
    <dbReference type="NCBI Taxonomy" id="927083"/>
    <lineage>
        <taxon>Bacteria</taxon>
        <taxon>Pseudomonadati</taxon>
        <taxon>Myxococcota</taxon>
        <taxon>Polyangia</taxon>
        <taxon>Polyangiales</taxon>
        <taxon>Sandaracinaceae</taxon>
        <taxon>Sandaracinus</taxon>
    </lineage>
</organism>
<evidence type="ECO:0000256" key="2">
    <source>
        <dbReference type="SAM" id="SignalP"/>
    </source>
</evidence>
<protein>
    <submittedName>
        <fullName evidence="3">Uncharacterized protein</fullName>
    </submittedName>
</protein>
<sequence>MLCSVRALAMTWIAWTALAMAGCVLAPVDLEGRACPCGDGWVCVAGICQRDELPPGDAGGLRDAAMDAASADAGRADGGLEPDAGALDGGPDAGELDAGSRDGGSPDAGPPDAGPPDAGRDLTRCDDVHAGAIFCDGFEWPYPAGRVHWSFDLLQDGNVTTVTSPAPFFGDRALRATTTMTGGRAGIGGSFAAITSGDLWLRGLVYLPSALAVDAISLLYIGAADGSSGLAIQTYGVTGSARAATWVGSAEYYDATGINIPRDRWVCLQVHATVADTGGTVELFVNDVGLGPRTGLDTLPNGGFAVITAGIEYSDPATQGPATLYVDEVVLSRTRVPCD</sequence>
<dbReference type="KEGG" id="samy:DB32_006933"/>
<keyword evidence="2" id="KW-0732">Signal</keyword>
<evidence type="ECO:0000256" key="1">
    <source>
        <dbReference type="SAM" id="MobiDB-lite"/>
    </source>
</evidence>
<feature type="compositionally biased region" description="Low complexity" evidence="1">
    <location>
        <begin position="70"/>
        <end position="86"/>
    </location>
</feature>
<feature type="chain" id="PRO_5002509816" evidence="2">
    <location>
        <begin position="22"/>
        <end position="339"/>
    </location>
</feature>
<proteinExistence type="predicted"/>